<protein>
    <submittedName>
        <fullName evidence="1">Uncharacterized protein</fullName>
    </submittedName>
</protein>
<accession>A0ABV6VRS5</accession>
<dbReference type="RefSeq" id="WP_380533636.1">
    <property type="nucleotide sequence ID" value="NZ_JBHFAB010000004.1"/>
</dbReference>
<proteinExistence type="predicted"/>
<name>A0ABV6VRS5_9ACTN</name>
<reference evidence="1 2" key="1">
    <citation type="submission" date="2024-09" db="EMBL/GenBank/DDBJ databases">
        <authorList>
            <person name="Lee S.D."/>
        </authorList>
    </citation>
    <scope>NUCLEOTIDE SEQUENCE [LARGE SCALE GENOMIC DNA]</scope>
    <source>
        <strain evidence="1 2">N8-3</strain>
    </source>
</reference>
<evidence type="ECO:0000313" key="1">
    <source>
        <dbReference type="EMBL" id="MFC1416418.1"/>
    </source>
</evidence>
<comment type="caution">
    <text evidence="1">The sequence shown here is derived from an EMBL/GenBank/DDBJ whole genome shotgun (WGS) entry which is preliminary data.</text>
</comment>
<gene>
    <name evidence="1" type="ORF">ACEZDE_07150</name>
</gene>
<organism evidence="1 2">
    <name type="scientific">Streptacidiphilus cavernicola</name>
    <dbReference type="NCBI Taxonomy" id="3342716"/>
    <lineage>
        <taxon>Bacteria</taxon>
        <taxon>Bacillati</taxon>
        <taxon>Actinomycetota</taxon>
        <taxon>Actinomycetes</taxon>
        <taxon>Kitasatosporales</taxon>
        <taxon>Streptomycetaceae</taxon>
        <taxon>Streptacidiphilus</taxon>
    </lineage>
</organism>
<evidence type="ECO:0000313" key="2">
    <source>
        <dbReference type="Proteomes" id="UP001592531"/>
    </source>
</evidence>
<sequence length="138" mass="14730">MQHRTLDHPALDGLPLLGSPWSVRFTHGTRGRVALEVYHDGLLLDVLVAQPLAPDLLRGARRSGDGPPSVLAWGHLPADGAVPEVVLGRGRRVRRPVQASVGAGAFWIATAHGCYDRVTATLHDGTASRRLRVRAGSA</sequence>
<dbReference type="EMBL" id="JBHFAB010000004">
    <property type="protein sequence ID" value="MFC1416418.1"/>
    <property type="molecule type" value="Genomic_DNA"/>
</dbReference>
<keyword evidence="2" id="KW-1185">Reference proteome</keyword>
<dbReference type="Proteomes" id="UP001592531">
    <property type="component" value="Unassembled WGS sequence"/>
</dbReference>